<accession>A0AA39XMU9</accession>
<keyword evidence="2" id="KW-0732">Signal</keyword>
<dbReference type="InterPro" id="IPR018803">
    <property type="entry name" value="Ish1/Msc1-like"/>
</dbReference>
<evidence type="ECO:0000313" key="4">
    <source>
        <dbReference type="Proteomes" id="UP001174934"/>
    </source>
</evidence>
<protein>
    <recommendedName>
        <fullName evidence="5">MSC1 protein</fullName>
    </recommendedName>
</protein>
<dbReference type="AlphaFoldDB" id="A0AA39XMU9"/>
<keyword evidence="4" id="KW-1185">Reference proteome</keyword>
<evidence type="ECO:0000256" key="2">
    <source>
        <dbReference type="SAM" id="SignalP"/>
    </source>
</evidence>
<feature type="chain" id="PRO_5041318498" description="MSC1 protein" evidence="2">
    <location>
        <begin position="20"/>
        <end position="554"/>
    </location>
</feature>
<proteinExistence type="predicted"/>
<gene>
    <name evidence="3" type="ORF">B0T17DRAFT_484870</name>
</gene>
<organism evidence="3 4">
    <name type="scientific">Bombardia bombarda</name>
    <dbReference type="NCBI Taxonomy" id="252184"/>
    <lineage>
        <taxon>Eukaryota</taxon>
        <taxon>Fungi</taxon>
        <taxon>Dikarya</taxon>
        <taxon>Ascomycota</taxon>
        <taxon>Pezizomycotina</taxon>
        <taxon>Sordariomycetes</taxon>
        <taxon>Sordariomycetidae</taxon>
        <taxon>Sordariales</taxon>
        <taxon>Lasiosphaeriaceae</taxon>
        <taxon>Bombardia</taxon>
    </lineage>
</organism>
<evidence type="ECO:0008006" key="5">
    <source>
        <dbReference type="Google" id="ProtNLM"/>
    </source>
</evidence>
<name>A0AA39XMU9_9PEZI</name>
<feature type="region of interest" description="Disordered" evidence="1">
    <location>
        <begin position="534"/>
        <end position="554"/>
    </location>
</feature>
<evidence type="ECO:0000256" key="1">
    <source>
        <dbReference type="SAM" id="MobiDB-lite"/>
    </source>
</evidence>
<dbReference type="Proteomes" id="UP001174934">
    <property type="component" value="Unassembled WGS sequence"/>
</dbReference>
<dbReference type="Pfam" id="PF10281">
    <property type="entry name" value="Ish1"/>
    <property type="match status" value="7"/>
</dbReference>
<sequence>MRFVGALLTLALVADGVVGSNWFSNAAYNKWHETELERWLSDNDVPYPTPADRKQLEKLVQENWETAVVHPYKKWDTAKLNEYLKQKGIETKESAEASKDSLISQVQNTWYETEDKSQTAWSNVKDWILDSWTDSQLKAFCDAHGIPVPQPRKRDTLLQKARSGYEAAAQKAGETVAYPGNWLYETWSESDLKEWLDTHGIPAPQRTTRDKLIASVRRNSRLAYLKAQEQAATTKAASQKVYSTLTDKLIDAWSETQLKEFCDKNGISVPQGSKVNQLRALVRKNRAEILGDTVSASAASAYGAATSNVGENVAKATDATIKAAQDAFDAAVDTWSESRLKGYLDARGVPVPQGSKYDELRALVRKHAHKAATGYSVWTFDDYTYDNLKQYLASSGNAAAKKASEQAGATREDLLKAAQSVYASAASAGGSSYASVTSYLAKATDSAKATTFDTWSESELKSYLDSYGIPVPQGSTINELRALARRQYTYFKYGTSSPTETIFAKIGENVKGGWDWIKNQLNVGADVANQKVQEAADAAQSGSQKANDKVHKEL</sequence>
<evidence type="ECO:0000313" key="3">
    <source>
        <dbReference type="EMBL" id="KAK0636506.1"/>
    </source>
</evidence>
<feature type="signal peptide" evidence="2">
    <location>
        <begin position="1"/>
        <end position="19"/>
    </location>
</feature>
<comment type="caution">
    <text evidence="3">The sequence shown here is derived from an EMBL/GenBank/DDBJ whole genome shotgun (WGS) entry which is preliminary data.</text>
</comment>
<reference evidence="3" key="1">
    <citation type="submission" date="2023-06" db="EMBL/GenBank/DDBJ databases">
        <title>Genome-scale phylogeny and comparative genomics of the fungal order Sordariales.</title>
        <authorList>
            <consortium name="Lawrence Berkeley National Laboratory"/>
            <person name="Hensen N."/>
            <person name="Bonometti L."/>
            <person name="Westerberg I."/>
            <person name="Brannstrom I.O."/>
            <person name="Guillou S."/>
            <person name="Cros-Aarteil S."/>
            <person name="Calhoun S."/>
            <person name="Haridas S."/>
            <person name="Kuo A."/>
            <person name="Mondo S."/>
            <person name="Pangilinan J."/>
            <person name="Riley R."/>
            <person name="LaButti K."/>
            <person name="Andreopoulos B."/>
            <person name="Lipzen A."/>
            <person name="Chen C."/>
            <person name="Yanf M."/>
            <person name="Daum C."/>
            <person name="Ng V."/>
            <person name="Clum A."/>
            <person name="Steindorff A."/>
            <person name="Ohm R."/>
            <person name="Martin F."/>
            <person name="Silar P."/>
            <person name="Natvig D."/>
            <person name="Lalanne C."/>
            <person name="Gautier V."/>
            <person name="Ament-velasquez S.L."/>
            <person name="Kruys A."/>
            <person name="Hutchinson M.I."/>
            <person name="Powell A.J."/>
            <person name="Barry K."/>
            <person name="Miller A.N."/>
            <person name="Grigoriev I.V."/>
            <person name="Debuchy R."/>
            <person name="Gladieux P."/>
            <person name="Thoren M.H."/>
            <person name="Johannesson H."/>
        </authorList>
    </citation>
    <scope>NUCLEOTIDE SEQUENCE</scope>
    <source>
        <strain evidence="3">SMH3391-2</strain>
    </source>
</reference>
<dbReference type="EMBL" id="JAULSR010000001">
    <property type="protein sequence ID" value="KAK0636506.1"/>
    <property type="molecule type" value="Genomic_DNA"/>
</dbReference>